<name>A0ABN8DRE9_9VIBR</name>
<dbReference type="RefSeq" id="WP_237486906.1">
    <property type="nucleotide sequence ID" value="NZ_CAKLCM010000003.1"/>
</dbReference>
<dbReference type="InterPro" id="IPR021727">
    <property type="entry name" value="DUF3299"/>
</dbReference>
<evidence type="ECO:0000256" key="1">
    <source>
        <dbReference type="SAM" id="SignalP"/>
    </source>
</evidence>
<evidence type="ECO:0000313" key="3">
    <source>
        <dbReference type="Proteomes" id="UP000838160"/>
    </source>
</evidence>
<evidence type="ECO:0008006" key="4">
    <source>
        <dbReference type="Google" id="ProtNLM"/>
    </source>
</evidence>
<dbReference type="EMBL" id="CAKLCM010000003">
    <property type="protein sequence ID" value="CAH0530366.1"/>
    <property type="molecule type" value="Genomic_DNA"/>
</dbReference>
<sequence>MNTIYKFCSMLTVLLSTCALSNELIMWEDLIPPPSENIEVPALNQQQVNQLFAVLNHQTNSQTRALTEDEKRDLQHNTLQLKQAGFDANTLLALRARALEIEHQRLTSVNTKLDLRKVTIPGFVVPLEMDGMLTTKFLLVPIAGACIHTPPPPANQTIIVDIDQGFNLQDLYKVITVSGDIKAYEQDLPISFVDGTEVVSTGYTMKATTVNYVE</sequence>
<accession>A0ABN8DRE9</accession>
<keyword evidence="3" id="KW-1185">Reference proteome</keyword>
<protein>
    <recommendedName>
        <fullName evidence="4">DUF3299 domain-containing protein</fullName>
    </recommendedName>
</protein>
<dbReference type="Pfam" id="PF11736">
    <property type="entry name" value="DUF3299"/>
    <property type="match status" value="1"/>
</dbReference>
<comment type="caution">
    <text evidence="2">The sequence shown here is derived from an EMBL/GenBank/DDBJ whole genome shotgun (WGS) entry which is preliminary data.</text>
</comment>
<dbReference type="Proteomes" id="UP000838160">
    <property type="component" value="Unassembled WGS sequence"/>
</dbReference>
<proteinExistence type="predicted"/>
<feature type="chain" id="PRO_5046419519" description="DUF3299 domain-containing protein" evidence="1">
    <location>
        <begin position="22"/>
        <end position="214"/>
    </location>
</feature>
<reference evidence="2" key="1">
    <citation type="submission" date="2021-12" db="EMBL/GenBank/DDBJ databases">
        <authorList>
            <person name="Rodrigo-Torres L."/>
            <person name="Arahal R. D."/>
            <person name="Lucena T."/>
        </authorList>
    </citation>
    <scope>NUCLEOTIDE SEQUENCE</scope>
    <source>
        <strain evidence="2">CECT 8226</strain>
    </source>
</reference>
<organism evidence="2 3">
    <name type="scientific">Vibrio hippocampi</name>
    <dbReference type="NCBI Taxonomy" id="654686"/>
    <lineage>
        <taxon>Bacteria</taxon>
        <taxon>Pseudomonadati</taxon>
        <taxon>Pseudomonadota</taxon>
        <taxon>Gammaproteobacteria</taxon>
        <taxon>Vibrionales</taxon>
        <taxon>Vibrionaceae</taxon>
        <taxon>Vibrio</taxon>
    </lineage>
</organism>
<dbReference type="Gene3D" id="2.40.50.870">
    <property type="entry name" value="Protein of unknown function (DUF3299)"/>
    <property type="match status" value="1"/>
</dbReference>
<keyword evidence="1" id="KW-0732">Signal</keyword>
<feature type="signal peptide" evidence="1">
    <location>
        <begin position="1"/>
        <end position="21"/>
    </location>
</feature>
<evidence type="ECO:0000313" key="2">
    <source>
        <dbReference type="EMBL" id="CAH0530366.1"/>
    </source>
</evidence>
<gene>
    <name evidence="2" type="ORF">VHP8226_04009</name>
</gene>